<proteinExistence type="predicted"/>
<dbReference type="Pfam" id="PF07963">
    <property type="entry name" value="N_methyl"/>
    <property type="match status" value="1"/>
</dbReference>
<evidence type="ECO:0000256" key="2">
    <source>
        <dbReference type="ARBA" id="ARBA00022475"/>
    </source>
</evidence>
<dbReference type="Pfam" id="PF12019">
    <property type="entry name" value="GspH"/>
    <property type="match status" value="1"/>
</dbReference>
<sequence>MKSMKTRNYRGFTIVELMTTVVIIGLVSAMATPQLQKAYERNRFRSRVKDMTSTLRLARSQAITDKVPYGVCLNTENMTLTLFKDLVTPENYDFVSGDSVMRVDTLPPEIVWIGTDVTNNVVTFTPSGSAGFAGGGNLYMLAYSRDVVAFSSTNVLASTGRVHSTFWHY</sequence>
<keyword evidence="6 8" id="KW-1133">Transmembrane helix</keyword>
<organism evidence="10 11">
    <name type="scientific">candidate division GN15 bacterium</name>
    <dbReference type="NCBI Taxonomy" id="2072418"/>
    <lineage>
        <taxon>Bacteria</taxon>
        <taxon>candidate division GN15</taxon>
    </lineage>
</organism>
<comment type="caution">
    <text evidence="10">The sequence shown here is derived from an EMBL/GenBank/DDBJ whole genome shotgun (WGS) entry which is preliminary data.</text>
</comment>
<dbReference type="EMBL" id="PQAP01000211">
    <property type="protein sequence ID" value="PWB68204.1"/>
    <property type="molecule type" value="Genomic_DNA"/>
</dbReference>
<feature type="transmembrane region" description="Helical" evidence="8">
    <location>
        <begin position="12"/>
        <end position="31"/>
    </location>
</feature>
<keyword evidence="3" id="KW-0488">Methylation</keyword>
<dbReference type="InterPro" id="IPR022346">
    <property type="entry name" value="T2SS_GspH"/>
</dbReference>
<evidence type="ECO:0000259" key="9">
    <source>
        <dbReference type="Pfam" id="PF12019"/>
    </source>
</evidence>
<dbReference type="GO" id="GO:0015628">
    <property type="term" value="P:protein secretion by the type II secretion system"/>
    <property type="evidence" value="ECO:0007669"/>
    <property type="project" value="InterPro"/>
</dbReference>
<evidence type="ECO:0000313" key="10">
    <source>
        <dbReference type="EMBL" id="PWB68204.1"/>
    </source>
</evidence>
<dbReference type="InterPro" id="IPR045584">
    <property type="entry name" value="Pilin-like"/>
</dbReference>
<dbReference type="AlphaFoldDB" id="A0A855WXL7"/>
<evidence type="ECO:0000256" key="5">
    <source>
        <dbReference type="ARBA" id="ARBA00022692"/>
    </source>
</evidence>
<keyword evidence="2" id="KW-1003">Cell membrane</keyword>
<evidence type="ECO:0000256" key="3">
    <source>
        <dbReference type="ARBA" id="ARBA00022481"/>
    </source>
</evidence>
<reference evidence="10 11" key="1">
    <citation type="journal article" date="2018" name="ISME J.">
        <title>A methanotrophic archaeon couples anaerobic oxidation of methane to Fe(III) reduction.</title>
        <authorList>
            <person name="Cai C."/>
            <person name="Leu A.O."/>
            <person name="Xie G.J."/>
            <person name="Guo J."/>
            <person name="Feng Y."/>
            <person name="Zhao J.X."/>
            <person name="Tyson G.W."/>
            <person name="Yuan Z."/>
            <person name="Hu S."/>
        </authorList>
    </citation>
    <scope>NUCLEOTIDE SEQUENCE [LARGE SCALE GENOMIC DNA]</scope>
    <source>
        <strain evidence="10">FeB_12</strain>
    </source>
</reference>
<evidence type="ECO:0000256" key="7">
    <source>
        <dbReference type="ARBA" id="ARBA00023136"/>
    </source>
</evidence>
<dbReference type="SUPFAM" id="SSF54523">
    <property type="entry name" value="Pili subunits"/>
    <property type="match status" value="1"/>
</dbReference>
<accession>A0A855WXL7</accession>
<comment type="subcellular location">
    <subcellularLocation>
        <location evidence="1">Cell inner membrane</location>
        <topology evidence="1">Single-pass membrane protein</topology>
    </subcellularLocation>
</comment>
<keyword evidence="7 8" id="KW-0472">Membrane</keyword>
<protein>
    <recommendedName>
        <fullName evidence="9">General secretion pathway GspH domain-containing protein</fullName>
    </recommendedName>
</protein>
<dbReference type="GO" id="GO:0015627">
    <property type="term" value="C:type II protein secretion system complex"/>
    <property type="evidence" value="ECO:0007669"/>
    <property type="project" value="InterPro"/>
</dbReference>
<dbReference type="Gene3D" id="3.30.700.10">
    <property type="entry name" value="Glycoprotein, Type 4 Pilin"/>
    <property type="match status" value="1"/>
</dbReference>
<evidence type="ECO:0000313" key="11">
    <source>
        <dbReference type="Proteomes" id="UP000250918"/>
    </source>
</evidence>
<feature type="domain" description="General secretion pathway GspH" evidence="9">
    <location>
        <begin position="49"/>
        <end position="139"/>
    </location>
</feature>
<evidence type="ECO:0000256" key="1">
    <source>
        <dbReference type="ARBA" id="ARBA00004377"/>
    </source>
</evidence>
<name>A0A855WXL7_9BACT</name>
<gene>
    <name evidence="10" type="ORF">C3F09_12135</name>
</gene>
<keyword evidence="5 8" id="KW-0812">Transmembrane</keyword>
<dbReference type="GO" id="GO:0005886">
    <property type="term" value="C:plasma membrane"/>
    <property type="evidence" value="ECO:0007669"/>
    <property type="project" value="UniProtKB-SubCell"/>
</dbReference>
<evidence type="ECO:0000256" key="8">
    <source>
        <dbReference type="SAM" id="Phobius"/>
    </source>
</evidence>
<evidence type="ECO:0000256" key="4">
    <source>
        <dbReference type="ARBA" id="ARBA00022519"/>
    </source>
</evidence>
<dbReference type="InterPro" id="IPR012902">
    <property type="entry name" value="N_methyl_site"/>
</dbReference>
<evidence type="ECO:0000256" key="6">
    <source>
        <dbReference type="ARBA" id="ARBA00022989"/>
    </source>
</evidence>
<dbReference type="NCBIfam" id="TIGR02532">
    <property type="entry name" value="IV_pilin_GFxxxE"/>
    <property type="match status" value="1"/>
</dbReference>
<dbReference type="Proteomes" id="UP000250918">
    <property type="component" value="Unassembled WGS sequence"/>
</dbReference>
<keyword evidence="4" id="KW-0997">Cell inner membrane</keyword>